<dbReference type="Gene3D" id="3.10.110.10">
    <property type="entry name" value="Ubiquitin Conjugating Enzyme"/>
    <property type="match status" value="1"/>
</dbReference>
<dbReference type="eggNOG" id="KOG0419">
    <property type="taxonomic scope" value="Eukaryota"/>
</dbReference>
<name>A0A0D3KHI2_EMIH1</name>
<dbReference type="InterPro" id="IPR050113">
    <property type="entry name" value="Ub_conjugating_enzyme"/>
</dbReference>
<reference evidence="2" key="2">
    <citation type="submission" date="2024-10" db="UniProtKB">
        <authorList>
            <consortium name="EnsemblProtists"/>
        </authorList>
    </citation>
    <scope>IDENTIFICATION</scope>
</reference>
<evidence type="ECO:0000259" key="1">
    <source>
        <dbReference type="PROSITE" id="PS50127"/>
    </source>
</evidence>
<dbReference type="AlphaFoldDB" id="A0A0D3KHI2"/>
<dbReference type="GeneID" id="17280490"/>
<sequence>VRGFPADDSLLAWRCAVLGPADTPWEGRSVELLLRFCGPYPFAPPLLFVLWPRPFHPNVDDVTGAVCMDLLQEQWSSAGGVFAVLMSFLSLLASPTLDDASAMPANVEAASMWRHAREDF</sequence>
<feature type="domain" description="UBC core" evidence="1">
    <location>
        <begin position="1"/>
        <end position="120"/>
    </location>
</feature>
<dbReference type="EnsemblProtists" id="EOD35217">
    <property type="protein sequence ID" value="EOD35217"/>
    <property type="gene ID" value="EMIHUDRAFT_49106"/>
</dbReference>
<dbReference type="HOGENOM" id="CLU_030988_9_0_1"/>
<dbReference type="PROSITE" id="PS50127">
    <property type="entry name" value="UBC_2"/>
    <property type="match status" value="1"/>
</dbReference>
<dbReference type="STRING" id="2903.R1DJJ3"/>
<proteinExistence type="predicted"/>
<dbReference type="PANTHER" id="PTHR24067">
    <property type="entry name" value="UBIQUITIN-CONJUGATING ENZYME E2"/>
    <property type="match status" value="1"/>
</dbReference>
<accession>A0A0D3KHI2</accession>
<protein>
    <recommendedName>
        <fullName evidence="1">UBC core domain-containing protein</fullName>
    </recommendedName>
</protein>
<dbReference type="PaxDb" id="2903-EOD35217"/>
<organism evidence="2 3">
    <name type="scientific">Emiliania huxleyi (strain CCMP1516)</name>
    <dbReference type="NCBI Taxonomy" id="280463"/>
    <lineage>
        <taxon>Eukaryota</taxon>
        <taxon>Haptista</taxon>
        <taxon>Haptophyta</taxon>
        <taxon>Prymnesiophyceae</taxon>
        <taxon>Isochrysidales</taxon>
        <taxon>Noelaerhabdaceae</taxon>
        <taxon>Emiliania</taxon>
    </lineage>
</organism>
<dbReference type="SUPFAM" id="SSF54495">
    <property type="entry name" value="UBC-like"/>
    <property type="match status" value="1"/>
</dbReference>
<reference evidence="3" key="1">
    <citation type="journal article" date="2013" name="Nature">
        <title>Pan genome of the phytoplankton Emiliania underpins its global distribution.</title>
        <authorList>
            <person name="Read B.A."/>
            <person name="Kegel J."/>
            <person name="Klute M.J."/>
            <person name="Kuo A."/>
            <person name="Lefebvre S.C."/>
            <person name="Maumus F."/>
            <person name="Mayer C."/>
            <person name="Miller J."/>
            <person name="Monier A."/>
            <person name="Salamov A."/>
            <person name="Young J."/>
            <person name="Aguilar M."/>
            <person name="Claverie J.M."/>
            <person name="Frickenhaus S."/>
            <person name="Gonzalez K."/>
            <person name="Herman E.K."/>
            <person name="Lin Y.C."/>
            <person name="Napier J."/>
            <person name="Ogata H."/>
            <person name="Sarno A.F."/>
            <person name="Shmutz J."/>
            <person name="Schroeder D."/>
            <person name="de Vargas C."/>
            <person name="Verret F."/>
            <person name="von Dassow P."/>
            <person name="Valentin K."/>
            <person name="Van de Peer Y."/>
            <person name="Wheeler G."/>
            <person name="Dacks J.B."/>
            <person name="Delwiche C.F."/>
            <person name="Dyhrman S.T."/>
            <person name="Glockner G."/>
            <person name="John U."/>
            <person name="Richards T."/>
            <person name="Worden A.Z."/>
            <person name="Zhang X."/>
            <person name="Grigoriev I.V."/>
            <person name="Allen A.E."/>
            <person name="Bidle K."/>
            <person name="Borodovsky M."/>
            <person name="Bowler C."/>
            <person name="Brownlee C."/>
            <person name="Cock J.M."/>
            <person name="Elias M."/>
            <person name="Gladyshev V.N."/>
            <person name="Groth M."/>
            <person name="Guda C."/>
            <person name="Hadaegh A."/>
            <person name="Iglesias-Rodriguez M.D."/>
            <person name="Jenkins J."/>
            <person name="Jones B.M."/>
            <person name="Lawson T."/>
            <person name="Leese F."/>
            <person name="Lindquist E."/>
            <person name="Lobanov A."/>
            <person name="Lomsadze A."/>
            <person name="Malik S.B."/>
            <person name="Marsh M.E."/>
            <person name="Mackinder L."/>
            <person name="Mock T."/>
            <person name="Mueller-Roeber B."/>
            <person name="Pagarete A."/>
            <person name="Parker M."/>
            <person name="Probert I."/>
            <person name="Quesneville H."/>
            <person name="Raines C."/>
            <person name="Rensing S.A."/>
            <person name="Riano-Pachon D.M."/>
            <person name="Richier S."/>
            <person name="Rokitta S."/>
            <person name="Shiraiwa Y."/>
            <person name="Soanes D.M."/>
            <person name="van der Giezen M."/>
            <person name="Wahlund T.M."/>
            <person name="Williams B."/>
            <person name="Wilson W."/>
            <person name="Wolfe G."/>
            <person name="Wurch L.L."/>
        </authorList>
    </citation>
    <scope>NUCLEOTIDE SEQUENCE</scope>
</reference>
<evidence type="ECO:0000313" key="2">
    <source>
        <dbReference type="EnsemblProtists" id="EOD35217"/>
    </source>
</evidence>
<dbReference type="Proteomes" id="UP000013827">
    <property type="component" value="Unassembled WGS sequence"/>
</dbReference>
<keyword evidence="3" id="KW-1185">Reference proteome</keyword>
<dbReference type="Pfam" id="PF00179">
    <property type="entry name" value="UQ_con"/>
    <property type="match status" value="1"/>
</dbReference>
<dbReference type="InterPro" id="IPR000608">
    <property type="entry name" value="UBC"/>
</dbReference>
<dbReference type="KEGG" id="ehx:EMIHUDRAFT_49106"/>
<dbReference type="RefSeq" id="XP_005787646.1">
    <property type="nucleotide sequence ID" value="XM_005787589.1"/>
</dbReference>
<dbReference type="InterPro" id="IPR016135">
    <property type="entry name" value="UBQ-conjugating_enzyme/RWD"/>
</dbReference>
<evidence type="ECO:0000313" key="3">
    <source>
        <dbReference type="Proteomes" id="UP000013827"/>
    </source>
</evidence>
<dbReference type="SMART" id="SM00212">
    <property type="entry name" value="UBCc"/>
    <property type="match status" value="1"/>
</dbReference>